<dbReference type="InterPro" id="IPR017937">
    <property type="entry name" value="Thioredoxin_CS"/>
</dbReference>
<dbReference type="PROSITE" id="PS51352">
    <property type="entry name" value="THIOREDOXIN_2"/>
    <property type="match status" value="1"/>
</dbReference>
<dbReference type="GO" id="GO:0016209">
    <property type="term" value="F:antioxidant activity"/>
    <property type="evidence" value="ECO:0007669"/>
    <property type="project" value="InterPro"/>
</dbReference>
<keyword evidence="5" id="KW-1185">Reference proteome</keyword>
<dbReference type="PROSITE" id="PS00194">
    <property type="entry name" value="THIOREDOXIN_1"/>
    <property type="match status" value="1"/>
</dbReference>
<dbReference type="Pfam" id="PF00578">
    <property type="entry name" value="AhpC-TSA"/>
    <property type="match status" value="1"/>
</dbReference>
<dbReference type="Gene3D" id="3.40.30.10">
    <property type="entry name" value="Glutaredoxin"/>
    <property type="match status" value="1"/>
</dbReference>
<name>A0A3A8B3Z2_9RHOB</name>
<dbReference type="InterPro" id="IPR036249">
    <property type="entry name" value="Thioredoxin-like_sf"/>
</dbReference>
<keyword evidence="2" id="KW-0812">Transmembrane</keyword>
<evidence type="ECO:0000256" key="2">
    <source>
        <dbReference type="SAM" id="Phobius"/>
    </source>
</evidence>
<dbReference type="GO" id="GO:0015036">
    <property type="term" value="F:disulfide oxidoreductase activity"/>
    <property type="evidence" value="ECO:0007669"/>
    <property type="project" value="UniProtKB-ARBA"/>
</dbReference>
<feature type="transmembrane region" description="Helical" evidence="2">
    <location>
        <begin position="7"/>
        <end position="27"/>
    </location>
</feature>
<dbReference type="EMBL" id="RAPE01000001">
    <property type="protein sequence ID" value="RKF16281.1"/>
    <property type="molecule type" value="Genomic_DNA"/>
</dbReference>
<proteinExistence type="predicted"/>
<organism evidence="4 5">
    <name type="scientific">Roseovarius spongiae</name>
    <dbReference type="NCBI Taxonomy" id="2320272"/>
    <lineage>
        <taxon>Bacteria</taxon>
        <taxon>Pseudomonadati</taxon>
        <taxon>Pseudomonadota</taxon>
        <taxon>Alphaproteobacteria</taxon>
        <taxon>Rhodobacterales</taxon>
        <taxon>Roseobacteraceae</taxon>
        <taxon>Roseovarius</taxon>
    </lineage>
</organism>
<dbReference type="InterPro" id="IPR013766">
    <property type="entry name" value="Thioredoxin_domain"/>
</dbReference>
<evidence type="ECO:0000313" key="4">
    <source>
        <dbReference type="EMBL" id="RKF16281.1"/>
    </source>
</evidence>
<reference evidence="4 5" key="1">
    <citation type="submission" date="2018-09" db="EMBL/GenBank/DDBJ databases">
        <title>Roseovarius spongiae sp. nov., isolated from a marine sponge.</title>
        <authorList>
            <person name="Zhuang L."/>
            <person name="Luo L."/>
        </authorList>
    </citation>
    <scope>NUCLEOTIDE SEQUENCE [LARGE SCALE GENOMIC DNA]</scope>
    <source>
        <strain evidence="4 5">HN-E21</strain>
    </source>
</reference>
<comment type="caution">
    <text evidence="4">The sequence shown here is derived from an EMBL/GenBank/DDBJ whole genome shotgun (WGS) entry which is preliminary data.</text>
</comment>
<feature type="domain" description="Thioredoxin" evidence="3">
    <location>
        <begin position="58"/>
        <end position="200"/>
    </location>
</feature>
<dbReference type="PANTHER" id="PTHR42852:SF18">
    <property type="entry name" value="CHROMOSOME UNDETERMINED SCAFFOLD_47, WHOLE GENOME SHOTGUN SEQUENCE"/>
    <property type="match status" value="1"/>
</dbReference>
<dbReference type="InterPro" id="IPR050553">
    <property type="entry name" value="Thioredoxin_ResA/DsbE_sf"/>
</dbReference>
<gene>
    <name evidence="4" type="ORF">D6850_01585</name>
</gene>
<dbReference type="SUPFAM" id="SSF52833">
    <property type="entry name" value="Thioredoxin-like"/>
    <property type="match status" value="1"/>
</dbReference>
<evidence type="ECO:0000259" key="3">
    <source>
        <dbReference type="PROSITE" id="PS51352"/>
    </source>
</evidence>
<dbReference type="Proteomes" id="UP000281128">
    <property type="component" value="Unassembled WGS sequence"/>
</dbReference>
<dbReference type="OrthoDB" id="9799347at2"/>
<accession>A0A3A8B3Z2</accession>
<dbReference type="CDD" id="cd02966">
    <property type="entry name" value="TlpA_like_family"/>
    <property type="match status" value="1"/>
</dbReference>
<sequence>MPLSRSAIVYIAAGAVAIAAVATVMLVRPSGEVLAQDARDYSAYQQMLEGDMKKLSFHAAPKAASALAFTTGDGGEGTLADHRGKYVLLNFWATWCAPCRKEMPMLSELQAEFGGEDFEVLTLATGRNPVPAIKAFFDEIGVDNLPMHRDPKQQVAREMGVLGLPITVILDPEGREIARMQGDAEWNSDSAKAMLRALLDGETG</sequence>
<protein>
    <submittedName>
        <fullName evidence="4">TlpA family protein disulfide reductase</fullName>
    </submittedName>
</protein>
<keyword evidence="2" id="KW-1133">Transmembrane helix</keyword>
<dbReference type="InterPro" id="IPR000866">
    <property type="entry name" value="AhpC/TSA"/>
</dbReference>
<dbReference type="AlphaFoldDB" id="A0A3A8B3Z2"/>
<keyword evidence="1" id="KW-0676">Redox-active center</keyword>
<keyword evidence="2" id="KW-0472">Membrane</keyword>
<evidence type="ECO:0000313" key="5">
    <source>
        <dbReference type="Proteomes" id="UP000281128"/>
    </source>
</evidence>
<dbReference type="PANTHER" id="PTHR42852">
    <property type="entry name" value="THIOL:DISULFIDE INTERCHANGE PROTEIN DSBE"/>
    <property type="match status" value="1"/>
</dbReference>
<evidence type="ECO:0000256" key="1">
    <source>
        <dbReference type="ARBA" id="ARBA00023284"/>
    </source>
</evidence>